<accession>A0A450WDD3</accession>
<organism evidence="1">
    <name type="scientific">Candidatus Kentrum sp. LPFa</name>
    <dbReference type="NCBI Taxonomy" id="2126335"/>
    <lineage>
        <taxon>Bacteria</taxon>
        <taxon>Pseudomonadati</taxon>
        <taxon>Pseudomonadota</taxon>
        <taxon>Gammaproteobacteria</taxon>
        <taxon>Candidatus Kentrum</taxon>
    </lineage>
</organism>
<protein>
    <recommendedName>
        <fullName evidence="2">DUF3164 family protein</fullName>
    </recommendedName>
</protein>
<dbReference type="EMBL" id="CAADFK010000071">
    <property type="protein sequence ID" value="VFK15032.1"/>
    <property type="molecule type" value="Genomic_DNA"/>
</dbReference>
<reference evidence="1" key="1">
    <citation type="submission" date="2019-02" db="EMBL/GenBank/DDBJ databases">
        <authorList>
            <person name="Gruber-Vodicka R. H."/>
            <person name="Seah K. B. B."/>
        </authorList>
    </citation>
    <scope>NUCLEOTIDE SEQUENCE</scope>
    <source>
        <strain evidence="1">BECK_S313</strain>
    </source>
</reference>
<proteinExistence type="predicted"/>
<dbReference type="AlphaFoldDB" id="A0A450WDD3"/>
<evidence type="ECO:0008006" key="2">
    <source>
        <dbReference type="Google" id="ProtNLM"/>
    </source>
</evidence>
<dbReference type="Pfam" id="PF11363">
    <property type="entry name" value="DUF3164"/>
    <property type="match status" value="1"/>
</dbReference>
<name>A0A450WDD3_9GAMM</name>
<evidence type="ECO:0000313" key="1">
    <source>
        <dbReference type="EMBL" id="VFK15032.1"/>
    </source>
</evidence>
<gene>
    <name evidence="1" type="ORF">BECKLPF1236B_GA0070989_107122</name>
</gene>
<sequence length="242" mass="27751">MTQENAARFGDYRKERGILIPALAAGIPDAPRDELDRVATEGAPATDAPAHPHGYLENARGDLVREENIKPMDLARDRLVRNLVEEAIAEQERLRAFKRRIYDQVDDFLEMAMAEYNVKYGGERNNVTLRSYDGRWKITFTVADQIGFNEGIVAAQQLIQEYIEEAKTLMRHAFRTNRDGNLSKGRVLSLLQYDFKGEKWRNAMASIKGSIETRGSKEYVRFYRREKAMQGERQISLDFSGV</sequence>
<dbReference type="InterPro" id="IPR021505">
    <property type="entry name" value="Phage_B3_Orf6"/>
</dbReference>